<feature type="transmembrane region" description="Helical" evidence="8">
    <location>
        <begin position="194"/>
        <end position="214"/>
    </location>
</feature>
<evidence type="ECO:0000256" key="3">
    <source>
        <dbReference type="ARBA" id="ARBA00022475"/>
    </source>
</evidence>
<dbReference type="Proteomes" id="UP000178603">
    <property type="component" value="Unassembled WGS sequence"/>
</dbReference>
<dbReference type="InterPro" id="IPR018076">
    <property type="entry name" value="T2SS_GspF_dom"/>
</dbReference>
<proteinExistence type="inferred from homology"/>
<accession>A0A1F8AV08</accession>
<comment type="caution">
    <text evidence="10">The sequence shown here is derived from an EMBL/GenBank/DDBJ whole genome shotgun (WGS) entry which is preliminary data.</text>
</comment>
<keyword evidence="5 8" id="KW-0812">Transmembrane</keyword>
<comment type="similarity">
    <text evidence="2">Belongs to the GSP F family.</text>
</comment>
<feature type="transmembrane region" description="Helical" evidence="8">
    <location>
        <begin position="220"/>
        <end position="239"/>
    </location>
</feature>
<dbReference type="PRINTS" id="PR00812">
    <property type="entry name" value="BCTERIALGSPF"/>
</dbReference>
<dbReference type="InterPro" id="IPR042094">
    <property type="entry name" value="T2SS_GspF_sf"/>
</dbReference>
<evidence type="ECO:0000256" key="8">
    <source>
        <dbReference type="SAM" id="Phobius"/>
    </source>
</evidence>
<dbReference type="InterPro" id="IPR003004">
    <property type="entry name" value="GspF/PilC"/>
</dbReference>
<organism evidence="10 11">
    <name type="scientific">Candidatus Woesebacteria bacterium RIFCSPHIGHO2_12_FULL_41_24</name>
    <dbReference type="NCBI Taxonomy" id="1802510"/>
    <lineage>
        <taxon>Bacteria</taxon>
        <taxon>Candidatus Woeseibacteriota</taxon>
    </lineage>
</organism>
<feature type="domain" description="Type II secretion system protein GspF" evidence="9">
    <location>
        <begin position="65"/>
        <end position="188"/>
    </location>
</feature>
<keyword evidence="6 8" id="KW-1133">Transmembrane helix</keyword>
<evidence type="ECO:0000313" key="11">
    <source>
        <dbReference type="Proteomes" id="UP000178603"/>
    </source>
</evidence>
<dbReference type="EMBL" id="MGGW01000005">
    <property type="protein sequence ID" value="OGM55088.1"/>
    <property type="molecule type" value="Genomic_DNA"/>
</dbReference>
<evidence type="ECO:0000256" key="1">
    <source>
        <dbReference type="ARBA" id="ARBA00004429"/>
    </source>
</evidence>
<evidence type="ECO:0000256" key="7">
    <source>
        <dbReference type="ARBA" id="ARBA00023136"/>
    </source>
</evidence>
<evidence type="ECO:0000313" key="10">
    <source>
        <dbReference type="EMBL" id="OGM55088.1"/>
    </source>
</evidence>
<dbReference type="PANTHER" id="PTHR30012">
    <property type="entry name" value="GENERAL SECRETION PATHWAY PROTEIN"/>
    <property type="match status" value="1"/>
</dbReference>
<evidence type="ECO:0000256" key="4">
    <source>
        <dbReference type="ARBA" id="ARBA00022519"/>
    </source>
</evidence>
<protein>
    <recommendedName>
        <fullName evidence="9">Type II secretion system protein GspF domain-containing protein</fullName>
    </recommendedName>
</protein>
<dbReference type="AlphaFoldDB" id="A0A1F8AV08"/>
<dbReference type="FunFam" id="1.20.81.30:FF:000001">
    <property type="entry name" value="Type II secretion system protein F"/>
    <property type="match status" value="2"/>
</dbReference>
<dbReference type="PANTHER" id="PTHR30012:SF0">
    <property type="entry name" value="TYPE II SECRETION SYSTEM PROTEIN F-RELATED"/>
    <property type="match status" value="1"/>
</dbReference>
<evidence type="ECO:0000259" key="9">
    <source>
        <dbReference type="Pfam" id="PF00482"/>
    </source>
</evidence>
<dbReference type="Pfam" id="PF00482">
    <property type="entry name" value="T2SSF"/>
    <property type="match status" value="2"/>
</dbReference>
<gene>
    <name evidence="10" type="ORF">A3E44_04170</name>
</gene>
<evidence type="ECO:0000256" key="6">
    <source>
        <dbReference type="ARBA" id="ARBA00022989"/>
    </source>
</evidence>
<name>A0A1F8AV08_9BACT</name>
<keyword evidence="3" id="KW-1003">Cell membrane</keyword>
<dbReference type="GO" id="GO:0005886">
    <property type="term" value="C:plasma membrane"/>
    <property type="evidence" value="ECO:0007669"/>
    <property type="project" value="UniProtKB-SubCell"/>
</dbReference>
<feature type="transmembrane region" description="Helical" evidence="8">
    <location>
        <begin position="165"/>
        <end position="187"/>
    </location>
</feature>
<reference evidence="10 11" key="1">
    <citation type="journal article" date="2016" name="Nat. Commun.">
        <title>Thousands of microbial genomes shed light on interconnected biogeochemical processes in an aquifer system.</title>
        <authorList>
            <person name="Anantharaman K."/>
            <person name="Brown C.T."/>
            <person name="Hug L.A."/>
            <person name="Sharon I."/>
            <person name="Castelle C.J."/>
            <person name="Probst A.J."/>
            <person name="Thomas B.C."/>
            <person name="Singh A."/>
            <person name="Wilkins M.J."/>
            <person name="Karaoz U."/>
            <person name="Brodie E.L."/>
            <person name="Williams K.H."/>
            <person name="Hubbard S.S."/>
            <person name="Banfield J.F."/>
        </authorList>
    </citation>
    <scope>NUCLEOTIDE SEQUENCE [LARGE SCALE GENOMIC DNA]</scope>
</reference>
<evidence type="ECO:0000256" key="2">
    <source>
        <dbReference type="ARBA" id="ARBA00005745"/>
    </source>
</evidence>
<comment type="subcellular location">
    <subcellularLocation>
        <location evidence="1">Cell inner membrane</location>
        <topology evidence="1">Multi-pass membrane protein</topology>
    </subcellularLocation>
</comment>
<feature type="transmembrane region" description="Helical" evidence="8">
    <location>
        <begin position="372"/>
        <end position="396"/>
    </location>
</feature>
<keyword evidence="4" id="KW-0997">Cell inner membrane</keyword>
<feature type="domain" description="Type II secretion system protein GspF" evidence="9">
    <location>
        <begin position="268"/>
        <end position="391"/>
    </location>
</feature>
<evidence type="ECO:0000256" key="5">
    <source>
        <dbReference type="ARBA" id="ARBA00022692"/>
    </source>
</evidence>
<keyword evidence="7 8" id="KW-0472">Membrane</keyword>
<dbReference type="Gene3D" id="1.20.81.30">
    <property type="entry name" value="Type II secretion system (T2SS), domain F"/>
    <property type="match status" value="2"/>
</dbReference>
<sequence>MPLFLYKVLDQKGKVSEDTIQAASREDAAVSLKANGYKVLSVKSLESNVQGIFGRGIKVSEKAAFCRFMATMLRSGLSLPEAVEIIKQESENQKMKKILSDIAFQTRKGNNVSSVLSQYKSDFDPVFLTMIKAGEESGTLDEAFDYLSKQLYANYELTQKVKNSMMYPAVIFMSMIGVGLLMLLFVLPKISTVFIKLNVPLPALTTAILNFGNFVGKNTVLVLVIVGVLGLLGVLTIVIKKSRDAIIHFAVKLPLLKKVALKVDVARFSRTLSTLLRSGVQITTALNVSADTLGQPGLKRKATEFAEQVSKGESLSGVLSRAKGTFPLVVIQTIKAGEKTGRLDEVLEEMAGFYENEVENDLKRLTSLLEPLMMLFIGVAVGAMVILVIAPIYSIVGSLQSSIKK</sequence>